<accession>A0ABP8PDG5</accession>
<keyword evidence="3" id="KW-1185">Reference proteome</keyword>
<dbReference type="SUPFAM" id="SSF53474">
    <property type="entry name" value="alpha/beta-Hydrolases"/>
    <property type="match status" value="1"/>
</dbReference>
<feature type="domain" description="Guanylate cyclase" evidence="1">
    <location>
        <begin position="292"/>
        <end position="399"/>
    </location>
</feature>
<dbReference type="CDD" id="cd07302">
    <property type="entry name" value="CHD"/>
    <property type="match status" value="1"/>
</dbReference>
<dbReference type="InterPro" id="IPR029787">
    <property type="entry name" value="Nucleotide_cyclase"/>
</dbReference>
<proteinExistence type="predicted"/>
<dbReference type="EMBL" id="BAABFB010000059">
    <property type="protein sequence ID" value="GAA4484763.1"/>
    <property type="molecule type" value="Genomic_DNA"/>
</dbReference>
<dbReference type="InterPro" id="IPR000073">
    <property type="entry name" value="AB_hydrolase_1"/>
</dbReference>
<dbReference type="InterPro" id="IPR050471">
    <property type="entry name" value="AB_hydrolase"/>
</dbReference>
<dbReference type="RefSeq" id="WP_345348708.1">
    <property type="nucleotide sequence ID" value="NZ_BAABFB010000059.1"/>
</dbReference>
<sequence length="494" mass="53600">MDPPVTRYVQRDGHALAYQVVGDGDHDVIWYFEIGLHLDLMWTDPHLHYLFERMGSFARNALFQRRGFGLSDPVDHIPTLEQQADDILAVMDATGMRRATVVGISSTCGAAALLAARSPDRVAGLVLQQPFAERVIRADGALSHGWTTASRDRYVGGLRRVFDDWGSGALLSVWDATEDSPFNRRLMAMLERCSATPATARAHLEWLLRLDYSSVLPSIQCPTLVLWNAGALLPEEVAGWVAETVPDALLQTIARAEPGASLGEAWTPIMDQVERAVTGHTFGVEADRYLASVLFTDVVGSTETLARLGDVAYRDVRAAHERQVRLRVEQSGGRLLGVAGDGTFSVFDGPVAALRCARLVCDDATDLDLVVRAGVHSGQVQRTGSDLTGMTVHIGARICAAAGPGEVLVSRTARDLVAGSGLAFRDRGTHTLRGVPGRWPLYALADHDEPATLTREPLNLKAIDRAVIGAARRAPGLLRAATGFATTRRHRRTR</sequence>
<gene>
    <name evidence="2" type="ORF">GCM10023094_38590</name>
</gene>
<dbReference type="InterPro" id="IPR029058">
    <property type="entry name" value="AB_hydrolase_fold"/>
</dbReference>
<evidence type="ECO:0000259" key="1">
    <source>
        <dbReference type="PROSITE" id="PS50125"/>
    </source>
</evidence>
<dbReference type="Gene3D" id="3.30.70.1230">
    <property type="entry name" value="Nucleotide cyclase"/>
    <property type="match status" value="1"/>
</dbReference>
<dbReference type="SUPFAM" id="SSF55073">
    <property type="entry name" value="Nucleotide cyclase"/>
    <property type="match status" value="1"/>
</dbReference>
<name>A0ABP8PDG5_9NOCA</name>
<reference evidence="3" key="1">
    <citation type="journal article" date="2019" name="Int. J. Syst. Evol. Microbiol.">
        <title>The Global Catalogue of Microorganisms (GCM) 10K type strain sequencing project: providing services to taxonomists for standard genome sequencing and annotation.</title>
        <authorList>
            <consortium name="The Broad Institute Genomics Platform"/>
            <consortium name="The Broad Institute Genome Sequencing Center for Infectious Disease"/>
            <person name="Wu L."/>
            <person name="Ma J."/>
        </authorList>
    </citation>
    <scope>NUCLEOTIDE SEQUENCE [LARGE SCALE GENOMIC DNA]</scope>
    <source>
        <strain evidence="3">JCM 32206</strain>
    </source>
</reference>
<comment type="caution">
    <text evidence="2">The sequence shown here is derived from an EMBL/GenBank/DDBJ whole genome shotgun (WGS) entry which is preliminary data.</text>
</comment>
<evidence type="ECO:0000313" key="2">
    <source>
        <dbReference type="EMBL" id="GAA4484763.1"/>
    </source>
</evidence>
<evidence type="ECO:0000313" key="3">
    <source>
        <dbReference type="Proteomes" id="UP001501183"/>
    </source>
</evidence>
<organism evidence="2 3">
    <name type="scientific">Rhodococcus olei</name>
    <dbReference type="NCBI Taxonomy" id="2161675"/>
    <lineage>
        <taxon>Bacteria</taxon>
        <taxon>Bacillati</taxon>
        <taxon>Actinomycetota</taxon>
        <taxon>Actinomycetes</taxon>
        <taxon>Mycobacteriales</taxon>
        <taxon>Nocardiaceae</taxon>
        <taxon>Rhodococcus</taxon>
    </lineage>
</organism>
<dbReference type="PANTHER" id="PTHR43433:SF8">
    <property type="entry name" value="BIFUNCTIONAL LIPASE_ADENYLATE CYCLASE LIPJ"/>
    <property type="match status" value="1"/>
</dbReference>
<protein>
    <submittedName>
        <fullName evidence="2">Adenylate/guanylate cyclase domain-containing protein</fullName>
    </submittedName>
</protein>
<dbReference type="InterPro" id="IPR001054">
    <property type="entry name" value="A/G_cyclase"/>
</dbReference>
<dbReference type="PANTHER" id="PTHR43433">
    <property type="entry name" value="HYDROLASE, ALPHA/BETA FOLD FAMILY PROTEIN"/>
    <property type="match status" value="1"/>
</dbReference>
<dbReference type="Gene3D" id="3.40.50.1820">
    <property type="entry name" value="alpha/beta hydrolase"/>
    <property type="match status" value="1"/>
</dbReference>
<dbReference type="PROSITE" id="PS50125">
    <property type="entry name" value="GUANYLATE_CYCLASE_2"/>
    <property type="match status" value="1"/>
</dbReference>
<dbReference type="Pfam" id="PF00561">
    <property type="entry name" value="Abhydrolase_1"/>
    <property type="match status" value="1"/>
</dbReference>
<dbReference type="Proteomes" id="UP001501183">
    <property type="component" value="Unassembled WGS sequence"/>
</dbReference>